<proteinExistence type="predicted"/>
<feature type="transmembrane region" description="Helical" evidence="1">
    <location>
        <begin position="138"/>
        <end position="162"/>
    </location>
</feature>
<evidence type="ECO:0000313" key="3">
    <source>
        <dbReference type="Proteomes" id="UP000237819"/>
    </source>
</evidence>
<dbReference type="EMBL" id="PUHZ01000003">
    <property type="protein sequence ID" value="PQO47900.1"/>
    <property type="molecule type" value="Genomic_DNA"/>
</dbReference>
<sequence>MRFEGYTSGFEVLEEEFSFRELKRARGQLAAVRLRGKATCGCSIMKSTDDPWVIFPFFGFASGIASGMSVLVPGLGLIAPGVLLGIALMCGFEGSGTRLSWGQRMALVIGTTIGYIAAMLTGIVIYRAHDLGNGFHAAMVHAGFAGGAGGLIVSATLALAVPSLAAFRVISIVTVAGGLFGVPFGYLAVYIADHTAAGHPWDDFVAFTIWQVGVAGAVPLACGPFHSIRR</sequence>
<feature type="transmembrane region" description="Helical" evidence="1">
    <location>
        <begin position="169"/>
        <end position="192"/>
    </location>
</feature>
<keyword evidence="1" id="KW-1133">Transmembrane helix</keyword>
<feature type="transmembrane region" description="Helical" evidence="1">
    <location>
        <begin position="204"/>
        <end position="225"/>
    </location>
</feature>
<dbReference type="Proteomes" id="UP000237819">
    <property type="component" value="Unassembled WGS sequence"/>
</dbReference>
<gene>
    <name evidence="2" type="ORF">C5Y93_02355</name>
</gene>
<feature type="transmembrane region" description="Helical" evidence="1">
    <location>
        <begin position="77"/>
        <end position="94"/>
    </location>
</feature>
<accession>A0A2S8GU19</accession>
<evidence type="ECO:0000256" key="1">
    <source>
        <dbReference type="SAM" id="Phobius"/>
    </source>
</evidence>
<keyword evidence="1" id="KW-0472">Membrane</keyword>
<organism evidence="2 3">
    <name type="scientific">Blastopirellula marina</name>
    <dbReference type="NCBI Taxonomy" id="124"/>
    <lineage>
        <taxon>Bacteria</taxon>
        <taxon>Pseudomonadati</taxon>
        <taxon>Planctomycetota</taxon>
        <taxon>Planctomycetia</taxon>
        <taxon>Pirellulales</taxon>
        <taxon>Pirellulaceae</taxon>
        <taxon>Blastopirellula</taxon>
    </lineage>
</organism>
<protein>
    <submittedName>
        <fullName evidence="2">Uncharacterized protein</fullName>
    </submittedName>
</protein>
<dbReference type="AlphaFoldDB" id="A0A2S8GU19"/>
<feature type="transmembrane region" description="Helical" evidence="1">
    <location>
        <begin position="106"/>
        <end position="126"/>
    </location>
</feature>
<keyword evidence="1" id="KW-0812">Transmembrane</keyword>
<comment type="caution">
    <text evidence="2">The sequence shown here is derived from an EMBL/GenBank/DDBJ whole genome shotgun (WGS) entry which is preliminary data.</text>
</comment>
<name>A0A2S8GU19_9BACT</name>
<evidence type="ECO:0000313" key="2">
    <source>
        <dbReference type="EMBL" id="PQO47900.1"/>
    </source>
</evidence>
<reference evidence="2 3" key="1">
    <citation type="submission" date="2018-02" db="EMBL/GenBank/DDBJ databases">
        <title>Comparative genomes isolates from brazilian mangrove.</title>
        <authorList>
            <person name="Araujo J.E."/>
            <person name="Taketani R.G."/>
            <person name="Silva M.C.P."/>
            <person name="Loureco M.V."/>
            <person name="Andreote F.D."/>
        </authorList>
    </citation>
    <scope>NUCLEOTIDE SEQUENCE [LARGE SCALE GENOMIC DNA]</scope>
    <source>
        <strain evidence="2 3">Nap-Phe MGV</strain>
    </source>
</reference>